<organism evidence="1 2">
    <name type="scientific">Streptomyces swartbergensis</name>
    <dbReference type="NCBI Taxonomy" id="487165"/>
    <lineage>
        <taxon>Bacteria</taxon>
        <taxon>Bacillati</taxon>
        <taxon>Actinomycetota</taxon>
        <taxon>Actinomycetes</taxon>
        <taxon>Kitasatosporales</taxon>
        <taxon>Streptomycetaceae</taxon>
        <taxon>Streptomyces</taxon>
    </lineage>
</organism>
<accession>A0A243S4W4</accession>
<dbReference type="Proteomes" id="UP000195105">
    <property type="component" value="Unassembled WGS sequence"/>
</dbReference>
<dbReference type="RefSeq" id="WP_086601246.1">
    <property type="nucleotide sequence ID" value="NZ_NGFN01000071.1"/>
</dbReference>
<name>A0A243S4W4_9ACTN</name>
<gene>
    <name evidence="1" type="ORF">CA983_14180</name>
</gene>
<dbReference type="AlphaFoldDB" id="A0A243S4W4"/>
<evidence type="ECO:0000313" key="2">
    <source>
        <dbReference type="Proteomes" id="UP000195105"/>
    </source>
</evidence>
<keyword evidence="2" id="KW-1185">Reference proteome</keyword>
<evidence type="ECO:0008006" key="3">
    <source>
        <dbReference type="Google" id="ProtNLM"/>
    </source>
</evidence>
<evidence type="ECO:0000313" key="1">
    <source>
        <dbReference type="EMBL" id="OUD02569.1"/>
    </source>
</evidence>
<protein>
    <recommendedName>
        <fullName evidence="3">DUF3168 domain-containing protein</fullName>
    </recommendedName>
</protein>
<sequence length="136" mass="14650">MPAAIVFPDAAEIVATYLREALAAAGFPVRVGTRVPNPRPDEFVRLKRIGGARLDVVTDRPRLDVHCWGADDERAHDLTQITRALLLAIPGWHGAAAYDVAEVGGPNELPDPETSSPRLAFAVEVSLRGKRLAPVP</sequence>
<reference evidence="1 2" key="1">
    <citation type="submission" date="2017-05" db="EMBL/GenBank/DDBJ databases">
        <title>Biotechnological potential of actinobacteria isolated from South African environments.</title>
        <authorList>
            <person name="Le Roes-Hill M."/>
            <person name="Prins A."/>
            <person name="Durrell K.A."/>
        </authorList>
    </citation>
    <scope>NUCLEOTIDE SEQUENCE [LARGE SCALE GENOMIC DNA]</scope>
    <source>
        <strain evidence="1 2">HMC13</strain>
    </source>
</reference>
<proteinExistence type="predicted"/>
<comment type="caution">
    <text evidence="1">The sequence shown here is derived from an EMBL/GenBank/DDBJ whole genome shotgun (WGS) entry which is preliminary data.</text>
</comment>
<dbReference type="EMBL" id="NGFN01000071">
    <property type="protein sequence ID" value="OUD02569.1"/>
    <property type="molecule type" value="Genomic_DNA"/>
</dbReference>